<dbReference type="InterPro" id="IPR012685">
    <property type="entry name" value="CHP02304_F390_synth-rel"/>
</dbReference>
<dbReference type="NCBIfam" id="TIGR02304">
    <property type="entry name" value="aden_form_hyp"/>
    <property type="match status" value="1"/>
</dbReference>
<sequence>MKMKQLALTASAYIRTRMLGRIRSRDQLLQWQEKQILRHIARVRALSAYYRELWQGLPDEQWRSFPVIDKSDMMTHFDRLNTIGIRKDEAMNAALRAEQTRDFRPGIGSVTVGLSSGTSGNRGLFLVSERERLAWAGTVLAKLLPGAFARRERVAFFLRANSNLYQSVNQGRLQFVYFDLLAPADKLIAQMNAYRPTVVVAPPSMLRIIGEAHRSGSMNVRPNRLISVAEVLDPLDRLYIEESFIRPVHQVYQCTEGFLAATCERGTLHLNEDVVYIEKEVVDAELGKFVPIVTDFSRITQPIIRYRLNDILTERREPCPCGSPYTAIESIDGRCDDLFYIPAADDPARFIPIFPDFISRTVIRASEHIEEYEVEQLAADHVRISLRVEAPYKQVTERTVEGMMQELCRQAGCVPIRIDFAPYASERGDRKLRRVRRTMRTANIPDPVGRG</sequence>
<keyword evidence="2" id="KW-1185">Reference proteome</keyword>
<protein>
    <submittedName>
        <fullName evidence="1">Adenylate cyclase</fullName>
    </submittedName>
</protein>
<organism evidence="1 2">
    <name type="scientific">Paenibacillus oceani</name>
    <dbReference type="NCBI Taxonomy" id="2772510"/>
    <lineage>
        <taxon>Bacteria</taxon>
        <taxon>Bacillati</taxon>
        <taxon>Bacillota</taxon>
        <taxon>Bacilli</taxon>
        <taxon>Bacillales</taxon>
        <taxon>Paenibacillaceae</taxon>
        <taxon>Paenibacillus</taxon>
    </lineage>
</organism>
<reference evidence="1" key="1">
    <citation type="submission" date="2020-09" db="EMBL/GenBank/DDBJ databases">
        <title>A novel bacterium of genus Paenibacillus, isolated from South China Sea.</title>
        <authorList>
            <person name="Huang H."/>
            <person name="Mo K."/>
            <person name="Hu Y."/>
        </authorList>
    </citation>
    <scope>NUCLEOTIDE SEQUENCE</scope>
    <source>
        <strain evidence="1">IB182363</strain>
    </source>
</reference>
<dbReference type="AlphaFoldDB" id="A0A927C9Z2"/>
<name>A0A927C9Z2_9BACL</name>
<dbReference type="SUPFAM" id="SSF56801">
    <property type="entry name" value="Acetyl-CoA synthetase-like"/>
    <property type="match status" value="1"/>
</dbReference>
<evidence type="ECO:0000313" key="1">
    <source>
        <dbReference type="EMBL" id="MBD2862842.1"/>
    </source>
</evidence>
<accession>A0A927C9Z2</accession>
<comment type="caution">
    <text evidence="1">The sequence shown here is derived from an EMBL/GenBank/DDBJ whole genome shotgun (WGS) entry which is preliminary data.</text>
</comment>
<dbReference type="RefSeq" id="WP_190928105.1">
    <property type="nucleotide sequence ID" value="NZ_JACXJA010000015.1"/>
</dbReference>
<dbReference type="Gene3D" id="3.40.50.12780">
    <property type="entry name" value="N-terminal domain of ligase-like"/>
    <property type="match status" value="1"/>
</dbReference>
<evidence type="ECO:0000313" key="2">
    <source>
        <dbReference type="Proteomes" id="UP000639396"/>
    </source>
</evidence>
<gene>
    <name evidence="1" type="ORF">IDH45_12695</name>
</gene>
<dbReference type="InterPro" id="IPR053158">
    <property type="entry name" value="CapK_Type1_Caps_Biosynth"/>
</dbReference>
<dbReference type="Proteomes" id="UP000639396">
    <property type="component" value="Unassembled WGS sequence"/>
</dbReference>
<dbReference type="PANTHER" id="PTHR36932">
    <property type="entry name" value="CAPSULAR POLYSACCHARIDE BIOSYNTHESIS PROTEIN"/>
    <property type="match status" value="1"/>
</dbReference>
<proteinExistence type="predicted"/>
<dbReference type="PANTHER" id="PTHR36932:SF1">
    <property type="entry name" value="CAPSULAR POLYSACCHARIDE BIOSYNTHESIS PROTEIN"/>
    <property type="match status" value="1"/>
</dbReference>
<dbReference type="EMBL" id="JACXJA010000015">
    <property type="protein sequence ID" value="MBD2862842.1"/>
    <property type="molecule type" value="Genomic_DNA"/>
</dbReference>
<dbReference type="InterPro" id="IPR042099">
    <property type="entry name" value="ANL_N_sf"/>
</dbReference>